<proteinExistence type="predicted"/>
<name>A0A0S4QNA4_9ACTN</name>
<evidence type="ECO:0000313" key="1">
    <source>
        <dbReference type="EMBL" id="CUU55962.1"/>
    </source>
</evidence>
<organism evidence="1 2">
    <name type="scientific">Parafrankia irregularis</name>
    <dbReference type="NCBI Taxonomy" id="795642"/>
    <lineage>
        <taxon>Bacteria</taxon>
        <taxon>Bacillati</taxon>
        <taxon>Actinomycetota</taxon>
        <taxon>Actinomycetes</taxon>
        <taxon>Frankiales</taxon>
        <taxon>Frankiaceae</taxon>
        <taxon>Parafrankia</taxon>
    </lineage>
</organism>
<dbReference type="AlphaFoldDB" id="A0A0S4QNA4"/>
<dbReference type="Proteomes" id="UP000198802">
    <property type="component" value="Unassembled WGS sequence"/>
</dbReference>
<protein>
    <submittedName>
        <fullName evidence="1">Uncharacterized protein</fullName>
    </submittedName>
</protein>
<gene>
    <name evidence="1" type="ORF">Ga0074812_106217</name>
</gene>
<sequence>MGAFTLAGLPGLAWILPTPRDGGLAQWNRLNPEPGGGFRRGFRRTRFRQMCFGWIGVTTEDRSSCGVRLLISMSATG</sequence>
<accession>A0A0S4QNA4</accession>
<keyword evidence="2" id="KW-1185">Reference proteome</keyword>
<dbReference type="EMBL" id="FAOZ01000006">
    <property type="protein sequence ID" value="CUU55962.1"/>
    <property type="molecule type" value="Genomic_DNA"/>
</dbReference>
<evidence type="ECO:0000313" key="2">
    <source>
        <dbReference type="Proteomes" id="UP000198802"/>
    </source>
</evidence>
<reference evidence="2" key="1">
    <citation type="submission" date="2015-11" db="EMBL/GenBank/DDBJ databases">
        <authorList>
            <person name="Varghese N."/>
        </authorList>
    </citation>
    <scope>NUCLEOTIDE SEQUENCE [LARGE SCALE GENOMIC DNA]</scope>
    <source>
        <strain evidence="2">DSM 45899</strain>
    </source>
</reference>